<dbReference type="Gene3D" id="1.10.30.10">
    <property type="entry name" value="High mobility group box domain"/>
    <property type="match status" value="1"/>
</dbReference>
<feature type="region of interest" description="Disordered" evidence="4">
    <location>
        <begin position="1"/>
        <end position="23"/>
    </location>
</feature>
<dbReference type="PANTHER" id="PTHR10270">
    <property type="entry name" value="SOX TRANSCRIPTION FACTOR"/>
    <property type="match status" value="1"/>
</dbReference>
<dbReference type="GO" id="GO:0000978">
    <property type="term" value="F:RNA polymerase II cis-regulatory region sequence-specific DNA binding"/>
    <property type="evidence" value="ECO:0007669"/>
    <property type="project" value="TreeGrafter"/>
</dbReference>
<feature type="region of interest" description="Disordered" evidence="4">
    <location>
        <begin position="174"/>
        <end position="195"/>
    </location>
</feature>
<proteinExistence type="predicted"/>
<dbReference type="GO" id="GO:0001228">
    <property type="term" value="F:DNA-binding transcription activator activity, RNA polymerase II-specific"/>
    <property type="evidence" value="ECO:0007669"/>
    <property type="project" value="TreeGrafter"/>
</dbReference>
<dbReference type="SUPFAM" id="SSF47095">
    <property type="entry name" value="HMG-box"/>
    <property type="match status" value="1"/>
</dbReference>
<dbReference type="GO" id="GO:0030154">
    <property type="term" value="P:cell differentiation"/>
    <property type="evidence" value="ECO:0007669"/>
    <property type="project" value="TreeGrafter"/>
</dbReference>
<feature type="DNA-binding region" description="HMG box" evidence="3">
    <location>
        <begin position="71"/>
        <end position="157"/>
    </location>
</feature>
<protein>
    <submittedName>
        <fullName evidence="6">2994_t:CDS:1</fullName>
    </submittedName>
</protein>
<dbReference type="Proteomes" id="UP000789739">
    <property type="component" value="Unassembled WGS sequence"/>
</dbReference>
<sequence length="444" mass="49812">MPPKATASRRSRTRQPRTQNRLDTKEFREATRAVIRKHLSNIEKKYAIVSTTLPLEELLLGGKKKRGCRGISRPQNAFVLYRKDVQARLLLERENKLGNTAEDSSKLSPKNASGFFSEISSTASKEWAKETQSVKNFFLELSKAAYSIHKELFPEYKYCPKSGKRSIARRKMELENNELSHERKRPATSAKISISSASDTATTNPVVDSPAKVCCNTVYPDCDNSAKRNAKLTCYPRTNVSTMPTALTFTPSAAAYTVAANRLLDETTWDISDLSDENVCDISDDSDGWWPGSEYNIDYASYFLDDNNVDENVSPTDDATTIADTSLVNSFSLFQPTQIPLLFQNDLPITPTAETCMPFPFNGSVCNTIQYQSLTAPEFESSLYGTFDNTLLDLPLNVNTEYDEGINQYTTYPERTINVGNNAYNESTYDVHQYGDCHGEFGER</sequence>
<dbReference type="AlphaFoldDB" id="A0A9N9CRW1"/>
<dbReference type="PROSITE" id="PS50118">
    <property type="entry name" value="HMG_BOX_2"/>
    <property type="match status" value="1"/>
</dbReference>
<evidence type="ECO:0000256" key="3">
    <source>
        <dbReference type="PROSITE-ProRule" id="PRU00267"/>
    </source>
</evidence>
<dbReference type="GO" id="GO:0005634">
    <property type="term" value="C:nucleus"/>
    <property type="evidence" value="ECO:0007669"/>
    <property type="project" value="UniProtKB-UniRule"/>
</dbReference>
<keyword evidence="7" id="KW-1185">Reference proteome</keyword>
<evidence type="ECO:0000313" key="7">
    <source>
        <dbReference type="Proteomes" id="UP000789739"/>
    </source>
</evidence>
<dbReference type="EMBL" id="CAJVPI010001376">
    <property type="protein sequence ID" value="CAG8609813.1"/>
    <property type="molecule type" value="Genomic_DNA"/>
</dbReference>
<dbReference type="SMART" id="SM00398">
    <property type="entry name" value="HMG"/>
    <property type="match status" value="1"/>
</dbReference>
<dbReference type="PANTHER" id="PTHR10270:SF161">
    <property type="entry name" value="SEX-DETERMINING REGION Y PROTEIN"/>
    <property type="match status" value="1"/>
</dbReference>
<reference evidence="6" key="1">
    <citation type="submission" date="2021-06" db="EMBL/GenBank/DDBJ databases">
        <authorList>
            <person name="Kallberg Y."/>
            <person name="Tangrot J."/>
            <person name="Rosling A."/>
        </authorList>
    </citation>
    <scope>NUCLEOTIDE SEQUENCE</scope>
    <source>
        <strain evidence="6">BR232B</strain>
    </source>
</reference>
<gene>
    <name evidence="6" type="ORF">PBRASI_LOCUS8104</name>
</gene>
<evidence type="ECO:0000259" key="5">
    <source>
        <dbReference type="PROSITE" id="PS50118"/>
    </source>
</evidence>
<keyword evidence="1 3" id="KW-0238">DNA-binding</keyword>
<dbReference type="InterPro" id="IPR036910">
    <property type="entry name" value="HMG_box_dom_sf"/>
</dbReference>
<comment type="caution">
    <text evidence="6">The sequence shown here is derived from an EMBL/GenBank/DDBJ whole genome shotgun (WGS) entry which is preliminary data.</text>
</comment>
<accession>A0A9N9CRW1</accession>
<evidence type="ECO:0000256" key="1">
    <source>
        <dbReference type="ARBA" id="ARBA00023125"/>
    </source>
</evidence>
<evidence type="ECO:0000256" key="4">
    <source>
        <dbReference type="SAM" id="MobiDB-lite"/>
    </source>
</evidence>
<organism evidence="6 7">
    <name type="scientific">Paraglomus brasilianum</name>
    <dbReference type="NCBI Taxonomy" id="144538"/>
    <lineage>
        <taxon>Eukaryota</taxon>
        <taxon>Fungi</taxon>
        <taxon>Fungi incertae sedis</taxon>
        <taxon>Mucoromycota</taxon>
        <taxon>Glomeromycotina</taxon>
        <taxon>Glomeromycetes</taxon>
        <taxon>Paraglomerales</taxon>
        <taxon>Paraglomeraceae</taxon>
        <taxon>Paraglomus</taxon>
    </lineage>
</organism>
<evidence type="ECO:0000313" key="6">
    <source>
        <dbReference type="EMBL" id="CAG8609813.1"/>
    </source>
</evidence>
<dbReference type="InterPro" id="IPR050140">
    <property type="entry name" value="SRY-related_HMG-box_TF-like"/>
</dbReference>
<dbReference type="InterPro" id="IPR009071">
    <property type="entry name" value="HMG_box_dom"/>
</dbReference>
<dbReference type="OrthoDB" id="6247875at2759"/>
<name>A0A9N9CRW1_9GLOM</name>
<evidence type="ECO:0000256" key="2">
    <source>
        <dbReference type="ARBA" id="ARBA00023163"/>
    </source>
</evidence>
<feature type="domain" description="HMG box" evidence="5">
    <location>
        <begin position="71"/>
        <end position="157"/>
    </location>
</feature>
<keyword evidence="3" id="KW-0539">Nucleus</keyword>
<keyword evidence="2" id="KW-0804">Transcription</keyword>